<keyword evidence="3 8" id="KW-0444">Lipid biosynthesis</keyword>
<protein>
    <recommendedName>
        <fullName evidence="2 8">Biotin carboxyl carrier protein of acetyl-CoA carboxylase</fullName>
    </recommendedName>
</protein>
<dbReference type="Pfam" id="PF00364">
    <property type="entry name" value="Biotin_lipoyl"/>
    <property type="match status" value="1"/>
</dbReference>
<evidence type="ECO:0000256" key="7">
    <source>
        <dbReference type="ARBA" id="ARBA00023267"/>
    </source>
</evidence>
<dbReference type="GO" id="GO:0006633">
    <property type="term" value="P:fatty acid biosynthetic process"/>
    <property type="evidence" value="ECO:0007669"/>
    <property type="project" value="UniProtKB-UniPathway"/>
</dbReference>
<dbReference type="FunFam" id="2.40.50.100:FF:000003">
    <property type="entry name" value="Acetyl-CoA carboxylase biotin carboxyl carrier protein"/>
    <property type="match status" value="1"/>
</dbReference>
<dbReference type="SUPFAM" id="SSF51230">
    <property type="entry name" value="Single hybrid motif"/>
    <property type="match status" value="1"/>
</dbReference>
<dbReference type="InterPro" id="IPR001882">
    <property type="entry name" value="Biotin_BS"/>
</dbReference>
<dbReference type="PANTHER" id="PTHR45266:SF3">
    <property type="entry name" value="OXALOACETATE DECARBOXYLASE ALPHA CHAIN"/>
    <property type="match status" value="1"/>
</dbReference>
<keyword evidence="5 8" id="KW-0443">Lipid metabolism</keyword>
<dbReference type="AlphaFoldDB" id="A0A1I5HC47"/>
<dbReference type="UniPathway" id="UPA00094"/>
<organism evidence="10 11">
    <name type="scientific">Eubacterium callanderi</name>
    <dbReference type="NCBI Taxonomy" id="53442"/>
    <lineage>
        <taxon>Bacteria</taxon>
        <taxon>Bacillati</taxon>
        <taxon>Bacillota</taxon>
        <taxon>Clostridia</taxon>
        <taxon>Eubacteriales</taxon>
        <taxon>Eubacteriaceae</taxon>
        <taxon>Eubacterium</taxon>
    </lineage>
</organism>
<proteinExistence type="predicted"/>
<dbReference type="GO" id="GO:0003989">
    <property type="term" value="F:acetyl-CoA carboxylase activity"/>
    <property type="evidence" value="ECO:0007669"/>
    <property type="project" value="InterPro"/>
</dbReference>
<dbReference type="PROSITE" id="PS00188">
    <property type="entry name" value="BIOTIN"/>
    <property type="match status" value="1"/>
</dbReference>
<dbReference type="PROSITE" id="PS50968">
    <property type="entry name" value="BIOTINYL_LIPOYL"/>
    <property type="match status" value="1"/>
</dbReference>
<comment type="pathway">
    <text evidence="1 8">Lipid metabolism; fatty acid biosynthesis.</text>
</comment>
<evidence type="ECO:0000256" key="2">
    <source>
        <dbReference type="ARBA" id="ARBA00017562"/>
    </source>
</evidence>
<name>A0A1I5HC47_9FIRM</name>
<keyword evidence="7 8" id="KW-0092">Biotin</keyword>
<feature type="domain" description="Lipoyl-binding" evidence="9">
    <location>
        <begin position="70"/>
        <end position="147"/>
    </location>
</feature>
<evidence type="ECO:0000256" key="6">
    <source>
        <dbReference type="ARBA" id="ARBA00023160"/>
    </source>
</evidence>
<dbReference type="GO" id="GO:0009317">
    <property type="term" value="C:acetyl-CoA carboxylase complex"/>
    <property type="evidence" value="ECO:0007669"/>
    <property type="project" value="InterPro"/>
</dbReference>
<reference evidence="10 11" key="1">
    <citation type="submission" date="2020-07" db="EMBL/GenBank/DDBJ databases">
        <title>Organ Donor 1.</title>
        <authorList>
            <person name="Marsh A.J."/>
            <person name="Azcarate-Peril M.A."/>
        </authorList>
    </citation>
    <scope>NUCLEOTIDE SEQUENCE [LARGE SCALE GENOMIC DNA]</scope>
    <source>
        <strain evidence="10 11">AMC0717</strain>
    </source>
</reference>
<sequence length="149" mass="16155">MNINELEKIVQIFDSSALSKMELQSGDVTIKLEKGTESAVVAAVPAVKQTMVPAAVPDASAAEVCGEAKGHWVKSPLVGTFYRSNIKDGEPLVKVGDTVRKGDLLCIIEAMKMMNEIRSDRDGVITAINVENETMVEYDEKIICIGEVQ</sequence>
<dbReference type="PRINTS" id="PR01071">
    <property type="entry name" value="ACOABIOTINCC"/>
</dbReference>
<dbReference type="PANTHER" id="PTHR45266">
    <property type="entry name" value="OXALOACETATE DECARBOXYLASE ALPHA CHAIN"/>
    <property type="match status" value="1"/>
</dbReference>
<accession>A0A1I5HC47</accession>
<evidence type="ECO:0000313" key="10">
    <source>
        <dbReference type="EMBL" id="NZA36930.1"/>
    </source>
</evidence>
<evidence type="ECO:0000313" key="11">
    <source>
        <dbReference type="Proteomes" id="UP000586254"/>
    </source>
</evidence>
<comment type="caution">
    <text evidence="10">The sequence shown here is derived from an EMBL/GenBank/DDBJ whole genome shotgun (WGS) entry which is preliminary data.</text>
</comment>
<dbReference type="RefSeq" id="WP_090411344.1">
    <property type="nucleotide sequence ID" value="NZ_CABJAI010000008.1"/>
</dbReference>
<gene>
    <name evidence="10" type="primary">accB</name>
    <name evidence="10" type="ORF">H0N91_01940</name>
</gene>
<dbReference type="EMBL" id="JACCKS010000002">
    <property type="protein sequence ID" value="NZA36930.1"/>
    <property type="molecule type" value="Genomic_DNA"/>
</dbReference>
<evidence type="ECO:0000256" key="4">
    <source>
        <dbReference type="ARBA" id="ARBA00022832"/>
    </source>
</evidence>
<dbReference type="InterPro" id="IPR011053">
    <property type="entry name" value="Single_hybrid_motif"/>
</dbReference>
<evidence type="ECO:0000256" key="1">
    <source>
        <dbReference type="ARBA" id="ARBA00005194"/>
    </source>
</evidence>
<evidence type="ECO:0000256" key="8">
    <source>
        <dbReference type="RuleBase" id="RU364072"/>
    </source>
</evidence>
<dbReference type="Gene3D" id="2.40.50.100">
    <property type="match status" value="1"/>
</dbReference>
<keyword evidence="6 8" id="KW-0275">Fatty acid biosynthesis</keyword>
<evidence type="ECO:0000256" key="3">
    <source>
        <dbReference type="ARBA" id="ARBA00022516"/>
    </source>
</evidence>
<keyword evidence="4 8" id="KW-0276">Fatty acid metabolism</keyword>
<evidence type="ECO:0000259" key="9">
    <source>
        <dbReference type="PROSITE" id="PS50968"/>
    </source>
</evidence>
<dbReference type="InterPro" id="IPR050709">
    <property type="entry name" value="Biotin_Carboxyl_Carrier/Decarb"/>
</dbReference>
<evidence type="ECO:0000256" key="5">
    <source>
        <dbReference type="ARBA" id="ARBA00023098"/>
    </source>
</evidence>
<dbReference type="CDD" id="cd06850">
    <property type="entry name" value="biotinyl_domain"/>
    <property type="match status" value="1"/>
</dbReference>
<dbReference type="Proteomes" id="UP000586254">
    <property type="component" value="Unassembled WGS sequence"/>
</dbReference>
<dbReference type="NCBIfam" id="TIGR00531">
    <property type="entry name" value="BCCP"/>
    <property type="match status" value="1"/>
</dbReference>
<dbReference type="InterPro" id="IPR000089">
    <property type="entry name" value="Biotin_lipoyl"/>
</dbReference>
<dbReference type="InterPro" id="IPR001249">
    <property type="entry name" value="AcCoA_biotinCC"/>
</dbReference>
<comment type="function">
    <text evidence="8">This protein is a component of the acetyl coenzyme A carboxylase complex; first, biotin carboxylase catalyzes the carboxylation of the carrier protein and then the transcarboxylase transfers the carboxyl group to form malonyl-CoA.</text>
</comment>